<organism evidence="3 4">
    <name type="scientific">Diatraea saccharalis</name>
    <name type="common">sugarcane borer</name>
    <dbReference type="NCBI Taxonomy" id="40085"/>
    <lineage>
        <taxon>Eukaryota</taxon>
        <taxon>Metazoa</taxon>
        <taxon>Ecdysozoa</taxon>
        <taxon>Arthropoda</taxon>
        <taxon>Hexapoda</taxon>
        <taxon>Insecta</taxon>
        <taxon>Pterygota</taxon>
        <taxon>Neoptera</taxon>
        <taxon>Endopterygota</taxon>
        <taxon>Lepidoptera</taxon>
        <taxon>Glossata</taxon>
        <taxon>Ditrysia</taxon>
        <taxon>Pyraloidea</taxon>
        <taxon>Crambidae</taxon>
        <taxon>Crambinae</taxon>
        <taxon>Diatraea</taxon>
    </lineage>
</organism>
<dbReference type="InterPro" id="IPR000727">
    <property type="entry name" value="T_SNARE_dom"/>
</dbReference>
<keyword evidence="4" id="KW-1185">Reference proteome</keyword>
<sequence>MLDDLNTDLENTESKLDSTIKKVAKVLHMNNDRRQWLAIGILVGLLVIILILFVII</sequence>
<dbReference type="AlphaFoldDB" id="A0A9N9MZZ0"/>
<dbReference type="OrthoDB" id="546861at2759"/>
<name>A0A9N9MZZ0_9NEOP</name>
<evidence type="ECO:0000256" key="1">
    <source>
        <dbReference type="SAM" id="Phobius"/>
    </source>
</evidence>
<dbReference type="Pfam" id="PF05739">
    <property type="entry name" value="SNARE"/>
    <property type="match status" value="1"/>
</dbReference>
<feature type="transmembrane region" description="Helical" evidence="1">
    <location>
        <begin position="36"/>
        <end position="55"/>
    </location>
</feature>
<keyword evidence="1" id="KW-0472">Membrane</keyword>
<accession>A0A9N9MZZ0</accession>
<evidence type="ECO:0000313" key="3">
    <source>
        <dbReference type="EMBL" id="CAG9781674.1"/>
    </source>
</evidence>
<proteinExistence type="predicted"/>
<dbReference type="Gene3D" id="1.20.5.110">
    <property type="match status" value="1"/>
</dbReference>
<dbReference type="EMBL" id="OU893332">
    <property type="protein sequence ID" value="CAG9781674.1"/>
    <property type="molecule type" value="Genomic_DNA"/>
</dbReference>
<protein>
    <recommendedName>
        <fullName evidence="2">t-SNARE coiled-coil homology domain-containing protein</fullName>
    </recommendedName>
</protein>
<keyword evidence="1" id="KW-1133">Transmembrane helix</keyword>
<reference evidence="3" key="1">
    <citation type="submission" date="2021-12" db="EMBL/GenBank/DDBJ databases">
        <authorList>
            <person name="King R."/>
        </authorList>
    </citation>
    <scope>NUCLEOTIDE SEQUENCE</scope>
</reference>
<feature type="domain" description="T-SNARE coiled-coil homology" evidence="2">
    <location>
        <begin position="1"/>
        <end position="26"/>
    </location>
</feature>
<evidence type="ECO:0000313" key="4">
    <source>
        <dbReference type="Proteomes" id="UP001153714"/>
    </source>
</evidence>
<reference evidence="3" key="2">
    <citation type="submission" date="2022-10" db="EMBL/GenBank/DDBJ databases">
        <authorList>
            <consortium name="ENA_rothamsted_submissions"/>
            <consortium name="culmorum"/>
            <person name="King R."/>
        </authorList>
    </citation>
    <scope>NUCLEOTIDE SEQUENCE</scope>
</reference>
<dbReference type="Proteomes" id="UP001153714">
    <property type="component" value="Chromosome 1"/>
</dbReference>
<keyword evidence="1" id="KW-0812">Transmembrane</keyword>
<gene>
    <name evidence="3" type="ORF">DIATSA_LOCUS3</name>
</gene>
<evidence type="ECO:0000259" key="2">
    <source>
        <dbReference type="PROSITE" id="PS50192"/>
    </source>
</evidence>
<dbReference type="PROSITE" id="PS50192">
    <property type="entry name" value="T_SNARE"/>
    <property type="match status" value="1"/>
</dbReference>